<dbReference type="Proteomes" id="UP001162891">
    <property type="component" value="Chromosome"/>
</dbReference>
<feature type="transmembrane region" description="Helical" evidence="1">
    <location>
        <begin position="260"/>
        <end position="279"/>
    </location>
</feature>
<evidence type="ECO:0000313" key="3">
    <source>
        <dbReference type="Proteomes" id="UP001162891"/>
    </source>
</evidence>
<dbReference type="Gene3D" id="1.20.1530.20">
    <property type="match status" value="1"/>
</dbReference>
<feature type="transmembrane region" description="Helical" evidence="1">
    <location>
        <begin position="68"/>
        <end position="91"/>
    </location>
</feature>
<feature type="transmembrane region" description="Helical" evidence="1">
    <location>
        <begin position="222"/>
        <end position="240"/>
    </location>
</feature>
<keyword evidence="3" id="KW-1185">Reference proteome</keyword>
<evidence type="ECO:0000256" key="1">
    <source>
        <dbReference type="SAM" id="Phobius"/>
    </source>
</evidence>
<proteinExistence type="predicted"/>
<protein>
    <submittedName>
        <fullName evidence="2">Sodium:proton antiporter</fullName>
    </submittedName>
</protein>
<feature type="transmembrane region" description="Helical" evidence="1">
    <location>
        <begin position="165"/>
        <end position="185"/>
    </location>
</feature>
<feature type="transmembrane region" description="Helical" evidence="1">
    <location>
        <begin position="353"/>
        <end position="372"/>
    </location>
</feature>
<keyword evidence="1" id="KW-1133">Transmembrane helix</keyword>
<gene>
    <name evidence="2" type="ORF">AMOR_38390</name>
</gene>
<name>A0ABM7WZ75_9BACT</name>
<dbReference type="RefSeq" id="WP_248353346.1">
    <property type="nucleotide sequence ID" value="NZ_AP025591.1"/>
</dbReference>
<evidence type="ECO:0000313" key="2">
    <source>
        <dbReference type="EMBL" id="BDG04843.1"/>
    </source>
</evidence>
<keyword evidence="1" id="KW-0812">Transmembrane</keyword>
<feature type="transmembrane region" description="Helical" evidence="1">
    <location>
        <begin position="285"/>
        <end position="306"/>
    </location>
</feature>
<reference evidence="3" key="1">
    <citation type="journal article" date="2022" name="Int. J. Syst. Evol. Microbiol.">
        <title>Anaeromyxobacter oryzae sp. nov., Anaeromyxobacter diazotrophicus sp. nov. and Anaeromyxobacter paludicola sp. nov., isolated from paddy soils.</title>
        <authorList>
            <person name="Itoh H."/>
            <person name="Xu Z."/>
            <person name="Mise K."/>
            <person name="Masuda Y."/>
            <person name="Ushijima N."/>
            <person name="Hayakawa C."/>
            <person name="Shiratori Y."/>
            <person name="Senoo K."/>
        </authorList>
    </citation>
    <scope>NUCLEOTIDE SEQUENCE [LARGE SCALE GENOMIC DNA]</scope>
    <source>
        <strain evidence="3">Red232</strain>
    </source>
</reference>
<feature type="transmembrane region" description="Helical" evidence="1">
    <location>
        <begin position="197"/>
        <end position="216"/>
    </location>
</feature>
<accession>A0ABM7WZ75</accession>
<feature type="transmembrane region" description="Helical" evidence="1">
    <location>
        <begin position="111"/>
        <end position="133"/>
    </location>
</feature>
<dbReference type="InterPro" id="IPR038770">
    <property type="entry name" value="Na+/solute_symporter_sf"/>
</dbReference>
<feature type="transmembrane region" description="Helical" evidence="1">
    <location>
        <begin position="37"/>
        <end position="56"/>
    </location>
</feature>
<organism evidence="2 3">
    <name type="scientific">Anaeromyxobacter oryzae</name>
    <dbReference type="NCBI Taxonomy" id="2918170"/>
    <lineage>
        <taxon>Bacteria</taxon>
        <taxon>Pseudomonadati</taxon>
        <taxon>Myxococcota</taxon>
        <taxon>Myxococcia</taxon>
        <taxon>Myxococcales</taxon>
        <taxon>Cystobacterineae</taxon>
        <taxon>Anaeromyxobacteraceae</taxon>
        <taxon>Anaeromyxobacter</taxon>
    </lineage>
</organism>
<sequence>MKKVLLYSVLLVAGLAGSQLLPALGDAERAAREVLRVATMAALGFVMIRVGLEFELDRTRPRALLVDYGVAATAAAFPWIFAAVYFVVVLGEPGAAGNLRAWSEALLAGRFAAPTSAGVLFAMLAAAGLGATWLYRKARVLAIFDDLDTVLFMIPLKMLLVGARWQLAVVVVVVVGLLAAGWRWMRSLRAPTSWPWLLGYAVAIALLSEAIHLASLRIDDVMGIHVEVLLPAFVLGVAIAHRPGADGATGHAESRADLRAADAVSGVFMVLVGLSMPVVDLGEQGAGALALHVLGVTALANLGKMFPVFCYRGEATLRERLALSIGMWPRGEVGAGVLVVSLGYGIGGPMVTVAALSLALNLLLTGGFIAVVKRLLASVPERVGVPAGTAPPLPRAAARR</sequence>
<dbReference type="EMBL" id="AP025591">
    <property type="protein sequence ID" value="BDG04843.1"/>
    <property type="molecule type" value="Genomic_DNA"/>
</dbReference>
<keyword evidence="1" id="KW-0472">Membrane</keyword>